<dbReference type="InterPro" id="IPR029044">
    <property type="entry name" value="Nucleotide-diphossugar_trans"/>
</dbReference>
<protein>
    <recommendedName>
        <fullName evidence="1">Glycosyltransferase 2-like domain-containing protein</fullName>
    </recommendedName>
</protein>
<dbReference type="InterPro" id="IPR050834">
    <property type="entry name" value="Glycosyltransf_2"/>
</dbReference>
<evidence type="ECO:0000259" key="1">
    <source>
        <dbReference type="Pfam" id="PF00535"/>
    </source>
</evidence>
<dbReference type="Pfam" id="PF00535">
    <property type="entry name" value="Glycos_transf_2"/>
    <property type="match status" value="1"/>
</dbReference>
<dbReference type="AlphaFoldDB" id="G9QJM4"/>
<dbReference type="HOGENOM" id="CLU_896716_0_0_9"/>
<dbReference type="EMBL" id="ACWF01000062">
    <property type="protein sequence ID" value="EHL78622.1"/>
    <property type="molecule type" value="Genomic_DNA"/>
</dbReference>
<dbReference type="PANTHER" id="PTHR43685:SF2">
    <property type="entry name" value="GLYCOSYLTRANSFERASE 2-LIKE DOMAIN-CONTAINING PROTEIN"/>
    <property type="match status" value="1"/>
</dbReference>
<sequence>MGKDSMSEINGLTIAICTRNRFNDLKRCVSSIARQNLVWDFPIELIIVDDGELLDKEINELKSILKKNINFVYYKKYNPGLFLSRIEVTSLANYNIILFLDDDVELFDINYLNKLLKTYMDYPECVGVGGIDGSMKISKRWSLYTRLICFNSGKPGKLSLSGYTGSMTTWLSMKDCFYTEFFHGCNMSFKSKSIKNIPLVEWLKSYSLGEDVFLSYIASKSGKLIINPKLIVNHFHSAASRDKASKVAYTEIVNHWHLLKFKDAKGIQYLCHFWTATGLLFISIFKHPYKTKGYLKGIFFILKQLIKFKFKIPKT</sequence>
<gene>
    <name evidence="2" type="ORF">HMPREF1015_01907</name>
</gene>
<dbReference type="PATRIC" id="fig|665952.3.peg.1190"/>
<feature type="domain" description="Glycosyltransferase 2-like" evidence="1">
    <location>
        <begin position="13"/>
        <end position="157"/>
    </location>
</feature>
<dbReference type="InterPro" id="IPR001173">
    <property type="entry name" value="Glyco_trans_2-like"/>
</dbReference>
<dbReference type="Proteomes" id="UP000011747">
    <property type="component" value="Unassembled WGS sequence"/>
</dbReference>
<evidence type="ECO:0000313" key="3">
    <source>
        <dbReference type="Proteomes" id="UP000011747"/>
    </source>
</evidence>
<accession>G9QJM4</accession>
<dbReference type="PANTHER" id="PTHR43685">
    <property type="entry name" value="GLYCOSYLTRANSFERASE"/>
    <property type="match status" value="1"/>
</dbReference>
<dbReference type="RefSeq" id="WP_003353494.1">
    <property type="nucleotide sequence ID" value="NZ_JH414747.1"/>
</dbReference>
<evidence type="ECO:0000313" key="2">
    <source>
        <dbReference type="EMBL" id="EHL78622.1"/>
    </source>
</evidence>
<reference evidence="2 3" key="1">
    <citation type="submission" date="2011-09" db="EMBL/GenBank/DDBJ databases">
        <title>The Genome Sequence of Bacillus smithii 7_3_47FAA.</title>
        <authorList>
            <consortium name="The Broad Institute Genome Sequencing Platform"/>
            <person name="Earl A."/>
            <person name="Ward D."/>
            <person name="Feldgarden M."/>
            <person name="Gevers D."/>
            <person name="Daigneault M."/>
            <person name="Strauss J."/>
            <person name="Allen-Vercoe E."/>
            <person name="Young S.K."/>
            <person name="Zeng Q."/>
            <person name="Gargeya S."/>
            <person name="Fitzgerald M."/>
            <person name="Haas B."/>
            <person name="Abouelleil A."/>
            <person name="Alvarado L."/>
            <person name="Arachchi H.M."/>
            <person name="Berlin A."/>
            <person name="Brown A."/>
            <person name="Chapman S.B."/>
            <person name="Chen Z."/>
            <person name="Dunbar C."/>
            <person name="Freedman E."/>
            <person name="Gearin G."/>
            <person name="Goldberg J."/>
            <person name="Griggs A."/>
            <person name="Gujja S."/>
            <person name="Heiman D."/>
            <person name="Howarth C."/>
            <person name="Larson L."/>
            <person name="Lui A."/>
            <person name="MacDonald P.J.P."/>
            <person name="Montmayeur A."/>
            <person name="Murphy C."/>
            <person name="Neiman D."/>
            <person name="Pearson M."/>
            <person name="Priest M."/>
            <person name="Roberts A."/>
            <person name="Saif S."/>
            <person name="Shea T."/>
            <person name="Shenoy N."/>
            <person name="Sisk P."/>
            <person name="Stolte C."/>
            <person name="Sykes S."/>
            <person name="Wortman J."/>
            <person name="Nusbaum C."/>
            <person name="Birren B."/>
        </authorList>
    </citation>
    <scope>NUCLEOTIDE SEQUENCE [LARGE SCALE GENOMIC DNA]</scope>
    <source>
        <strain evidence="2 3">7_3_47FAA</strain>
    </source>
</reference>
<proteinExistence type="predicted"/>
<comment type="caution">
    <text evidence="2">The sequence shown here is derived from an EMBL/GenBank/DDBJ whole genome shotgun (WGS) entry which is preliminary data.</text>
</comment>
<name>G9QJM4_9BACI</name>
<dbReference type="CDD" id="cd00761">
    <property type="entry name" value="Glyco_tranf_GTA_type"/>
    <property type="match status" value="1"/>
</dbReference>
<keyword evidence="3" id="KW-1185">Reference proteome</keyword>
<organism evidence="2 3">
    <name type="scientific">Bacillus smithii 7_3_47FAA</name>
    <dbReference type="NCBI Taxonomy" id="665952"/>
    <lineage>
        <taxon>Bacteria</taxon>
        <taxon>Bacillati</taxon>
        <taxon>Bacillota</taxon>
        <taxon>Bacilli</taxon>
        <taxon>Bacillales</taxon>
        <taxon>Bacillaceae</taxon>
        <taxon>Bacillus</taxon>
    </lineage>
</organism>
<dbReference type="SUPFAM" id="SSF53448">
    <property type="entry name" value="Nucleotide-diphospho-sugar transferases"/>
    <property type="match status" value="1"/>
</dbReference>
<dbReference type="Gene3D" id="3.90.550.10">
    <property type="entry name" value="Spore Coat Polysaccharide Biosynthesis Protein SpsA, Chain A"/>
    <property type="match status" value="1"/>
</dbReference>